<proteinExistence type="inferred from homology"/>
<protein>
    <submittedName>
        <fullName evidence="7">Transcriptional regulator GcvA</fullName>
    </submittedName>
</protein>
<dbReference type="Proteomes" id="UP001138709">
    <property type="component" value="Unassembled WGS sequence"/>
</dbReference>
<keyword evidence="3" id="KW-0238">DNA-binding</keyword>
<dbReference type="PROSITE" id="PS50931">
    <property type="entry name" value="HTH_LYSR"/>
    <property type="match status" value="1"/>
</dbReference>
<feature type="region of interest" description="Disordered" evidence="5">
    <location>
        <begin position="297"/>
        <end position="316"/>
    </location>
</feature>
<evidence type="ECO:0000256" key="4">
    <source>
        <dbReference type="ARBA" id="ARBA00023163"/>
    </source>
</evidence>
<keyword evidence="8" id="KW-1185">Reference proteome</keyword>
<dbReference type="FunFam" id="1.10.10.10:FF:000038">
    <property type="entry name" value="Glycine cleavage system transcriptional activator"/>
    <property type="match status" value="1"/>
</dbReference>
<dbReference type="RefSeq" id="WP_211848203.1">
    <property type="nucleotide sequence ID" value="NZ_JAAEDL010000021.1"/>
</dbReference>
<evidence type="ECO:0000256" key="2">
    <source>
        <dbReference type="ARBA" id="ARBA00023015"/>
    </source>
</evidence>
<evidence type="ECO:0000313" key="8">
    <source>
        <dbReference type="Proteomes" id="UP001138709"/>
    </source>
</evidence>
<evidence type="ECO:0000256" key="5">
    <source>
        <dbReference type="SAM" id="MobiDB-lite"/>
    </source>
</evidence>
<evidence type="ECO:0000256" key="3">
    <source>
        <dbReference type="ARBA" id="ARBA00023125"/>
    </source>
</evidence>
<sequence length="316" mass="34147">MENLPPLNALRVFEAAARLGAFSRAAEELSVTQGAVSRQIRLLEDRLGLELFRRVGRRVHLTQEGRDYHATVRVALEAIAAKTAQLSRRSRRRRLVVSTVPSFAAKWLAPRLASWRAAAPDIDLRVIGAYEPADFARDGVDAAIRYGRGPWPGLHVERLAEEDLFPVCARDFAREHGLRGPADLLRVTLLDREMTEGWAEWFAAQGVTGADPAGLVRLRDASAAIEAALGGQGVALANTSLVIGDLAAGRLIRPVAGSLGSAFAYHFVCPEAALARPPVAAFRRWVVQAMAERPAALSAPPAAPATPRRRRATGPT</sequence>
<keyword evidence="4" id="KW-0804">Transcription</keyword>
<name>A0A9X9XG33_9PROT</name>
<feature type="compositionally biased region" description="Basic residues" evidence="5">
    <location>
        <begin position="307"/>
        <end position="316"/>
    </location>
</feature>
<dbReference type="CDD" id="cd08432">
    <property type="entry name" value="PBP2_GcdR_TrpI_HvrB_AmpR_like"/>
    <property type="match status" value="1"/>
</dbReference>
<dbReference type="AlphaFoldDB" id="A0A9X9XG33"/>
<accession>A0A9X9XG33</accession>
<dbReference type="PRINTS" id="PR00039">
    <property type="entry name" value="HTHLYSR"/>
</dbReference>
<dbReference type="Pfam" id="PF03466">
    <property type="entry name" value="LysR_substrate"/>
    <property type="match status" value="1"/>
</dbReference>
<evidence type="ECO:0000259" key="6">
    <source>
        <dbReference type="PROSITE" id="PS50931"/>
    </source>
</evidence>
<reference evidence="7" key="2">
    <citation type="journal article" date="2021" name="Syst. Appl. Microbiol.">
        <title>Roseomonas hellenica sp. nov., isolated from roots of wild-growing Alkanna tinctoria.</title>
        <authorList>
            <person name="Rat A."/>
            <person name="Naranjo H.D."/>
            <person name="Lebbe L."/>
            <person name="Cnockaert M."/>
            <person name="Krigas N."/>
            <person name="Grigoriadou K."/>
            <person name="Maloupa E."/>
            <person name="Willems A."/>
        </authorList>
    </citation>
    <scope>NUCLEOTIDE SEQUENCE</scope>
    <source>
        <strain evidence="7">LMG 31228</strain>
    </source>
</reference>
<dbReference type="InterPro" id="IPR000847">
    <property type="entry name" value="LysR_HTH_N"/>
</dbReference>
<dbReference type="GO" id="GO:0003700">
    <property type="term" value="F:DNA-binding transcription factor activity"/>
    <property type="evidence" value="ECO:0007669"/>
    <property type="project" value="InterPro"/>
</dbReference>
<organism evidence="7 8">
    <name type="scientific">Neoroseomonas eburnea</name>
    <dbReference type="NCBI Taxonomy" id="1346889"/>
    <lineage>
        <taxon>Bacteria</taxon>
        <taxon>Pseudomonadati</taxon>
        <taxon>Pseudomonadota</taxon>
        <taxon>Alphaproteobacteria</taxon>
        <taxon>Acetobacterales</taxon>
        <taxon>Acetobacteraceae</taxon>
        <taxon>Neoroseomonas</taxon>
    </lineage>
</organism>
<dbReference type="Pfam" id="PF00126">
    <property type="entry name" value="HTH_1"/>
    <property type="match status" value="1"/>
</dbReference>
<evidence type="ECO:0000313" key="7">
    <source>
        <dbReference type="EMBL" id="MBR0682669.1"/>
    </source>
</evidence>
<reference evidence="7" key="1">
    <citation type="submission" date="2020-01" db="EMBL/GenBank/DDBJ databases">
        <authorList>
            <person name="Rat A."/>
        </authorList>
    </citation>
    <scope>NUCLEOTIDE SEQUENCE</scope>
    <source>
        <strain evidence="7">LMG 31228</strain>
    </source>
</reference>
<dbReference type="GO" id="GO:0043565">
    <property type="term" value="F:sequence-specific DNA binding"/>
    <property type="evidence" value="ECO:0007669"/>
    <property type="project" value="TreeGrafter"/>
</dbReference>
<dbReference type="Gene3D" id="1.10.10.10">
    <property type="entry name" value="Winged helix-like DNA-binding domain superfamily/Winged helix DNA-binding domain"/>
    <property type="match status" value="1"/>
</dbReference>
<dbReference type="InterPro" id="IPR005119">
    <property type="entry name" value="LysR_subst-bd"/>
</dbReference>
<keyword evidence="2" id="KW-0805">Transcription regulation</keyword>
<dbReference type="Gene3D" id="3.40.190.10">
    <property type="entry name" value="Periplasmic binding protein-like II"/>
    <property type="match status" value="2"/>
</dbReference>
<dbReference type="PANTHER" id="PTHR30537:SF79">
    <property type="entry name" value="TRANSCRIPTIONAL REGULATOR-RELATED"/>
    <property type="match status" value="1"/>
</dbReference>
<dbReference type="SUPFAM" id="SSF46785">
    <property type="entry name" value="Winged helix' DNA-binding domain"/>
    <property type="match status" value="1"/>
</dbReference>
<dbReference type="InterPro" id="IPR036388">
    <property type="entry name" value="WH-like_DNA-bd_sf"/>
</dbReference>
<dbReference type="InterPro" id="IPR036390">
    <property type="entry name" value="WH_DNA-bd_sf"/>
</dbReference>
<evidence type="ECO:0000256" key="1">
    <source>
        <dbReference type="ARBA" id="ARBA00009437"/>
    </source>
</evidence>
<dbReference type="EMBL" id="JAAEDL010000021">
    <property type="protein sequence ID" value="MBR0682669.1"/>
    <property type="molecule type" value="Genomic_DNA"/>
</dbReference>
<dbReference type="NCBIfam" id="NF008352">
    <property type="entry name" value="PRK11139.1"/>
    <property type="match status" value="1"/>
</dbReference>
<comment type="caution">
    <text evidence="7">The sequence shown here is derived from an EMBL/GenBank/DDBJ whole genome shotgun (WGS) entry which is preliminary data.</text>
</comment>
<dbReference type="SUPFAM" id="SSF53850">
    <property type="entry name" value="Periplasmic binding protein-like II"/>
    <property type="match status" value="1"/>
</dbReference>
<dbReference type="PANTHER" id="PTHR30537">
    <property type="entry name" value="HTH-TYPE TRANSCRIPTIONAL REGULATOR"/>
    <property type="match status" value="1"/>
</dbReference>
<dbReference type="InterPro" id="IPR058163">
    <property type="entry name" value="LysR-type_TF_proteobact-type"/>
</dbReference>
<feature type="domain" description="HTH lysR-type" evidence="6">
    <location>
        <begin position="5"/>
        <end position="62"/>
    </location>
</feature>
<gene>
    <name evidence="7" type="primary">gcvA</name>
    <name evidence="7" type="ORF">GXW74_19410</name>
</gene>
<dbReference type="GO" id="GO:0006351">
    <property type="term" value="P:DNA-templated transcription"/>
    <property type="evidence" value="ECO:0007669"/>
    <property type="project" value="TreeGrafter"/>
</dbReference>
<comment type="similarity">
    <text evidence="1">Belongs to the LysR transcriptional regulatory family.</text>
</comment>